<feature type="non-terminal residue" evidence="1">
    <location>
        <position position="113"/>
    </location>
</feature>
<sequence>MKHFAIFLSLACAFPVALLSVELSESLRKVGTKVTVGKDGSSSVHFVVPKPPSGPFGQPIFDPNYKPPPPVTAQHLAEVAKLPKLVALNLRGVPLKASVTDILGVLAEAKGLR</sequence>
<reference evidence="1" key="1">
    <citation type="submission" date="2018-05" db="EMBL/GenBank/DDBJ databases">
        <authorList>
            <person name="Lanie J.A."/>
            <person name="Ng W.-L."/>
            <person name="Kazmierczak K.M."/>
            <person name="Andrzejewski T.M."/>
            <person name="Davidsen T.M."/>
            <person name="Wayne K.J."/>
            <person name="Tettelin H."/>
            <person name="Glass J.I."/>
            <person name="Rusch D."/>
            <person name="Podicherti R."/>
            <person name="Tsui H.-C.T."/>
            <person name="Winkler M.E."/>
        </authorList>
    </citation>
    <scope>NUCLEOTIDE SEQUENCE</scope>
</reference>
<dbReference type="EMBL" id="UINC01003634">
    <property type="protein sequence ID" value="SVA08020.1"/>
    <property type="molecule type" value="Genomic_DNA"/>
</dbReference>
<gene>
    <name evidence="1" type="ORF">METZ01_LOCUS60874</name>
</gene>
<protein>
    <submittedName>
        <fullName evidence="1">Uncharacterized protein</fullName>
    </submittedName>
</protein>
<name>A0A381SVG5_9ZZZZ</name>
<evidence type="ECO:0000313" key="1">
    <source>
        <dbReference type="EMBL" id="SVA08020.1"/>
    </source>
</evidence>
<organism evidence="1">
    <name type="scientific">marine metagenome</name>
    <dbReference type="NCBI Taxonomy" id="408172"/>
    <lineage>
        <taxon>unclassified sequences</taxon>
        <taxon>metagenomes</taxon>
        <taxon>ecological metagenomes</taxon>
    </lineage>
</organism>
<accession>A0A381SVG5</accession>
<proteinExistence type="predicted"/>
<dbReference type="AlphaFoldDB" id="A0A381SVG5"/>